<evidence type="ECO:0000256" key="5">
    <source>
        <dbReference type="ARBA" id="ARBA00023159"/>
    </source>
</evidence>
<comment type="caution">
    <text evidence="10">The sequence shown here is derived from an EMBL/GenBank/DDBJ whole genome shotgun (WGS) entry which is preliminary data.</text>
</comment>
<evidence type="ECO:0000256" key="4">
    <source>
        <dbReference type="ARBA" id="ARBA00023015"/>
    </source>
</evidence>
<dbReference type="GO" id="GO:0007221">
    <property type="term" value="P:positive regulation of transcription of Notch receptor target"/>
    <property type="evidence" value="ECO:0007669"/>
    <property type="project" value="InterPro"/>
</dbReference>
<evidence type="ECO:0000256" key="7">
    <source>
        <dbReference type="ARBA" id="ARBA00023242"/>
    </source>
</evidence>
<keyword evidence="4" id="KW-0805">Transcription regulation</keyword>
<dbReference type="PANTHER" id="PTHR15692">
    <property type="entry name" value="MASTERMIND-LIKE"/>
    <property type="match status" value="1"/>
</dbReference>
<comment type="similarity">
    <text evidence="2">Belongs to the mastermind family.</text>
</comment>
<evidence type="ECO:0000313" key="10">
    <source>
        <dbReference type="EMBL" id="KAG7484140.1"/>
    </source>
</evidence>
<dbReference type="SMART" id="SM01275">
    <property type="entry name" value="MamL-1"/>
    <property type="match status" value="1"/>
</dbReference>
<evidence type="ECO:0000259" key="9">
    <source>
        <dbReference type="SMART" id="SM01275"/>
    </source>
</evidence>
<dbReference type="InterPro" id="IPR019082">
    <property type="entry name" value="Mastermind-like_N"/>
</dbReference>
<keyword evidence="11" id="KW-1185">Reference proteome</keyword>
<sequence length="497" mass="54397">MADFVVPRHSAVMERLRRRLALIRRHHSSCESRFNSTATERLEVERQQTLALHQRCLQTKAKRVSKHRQPLPGSVQVVQRGGGSGGSNSDLPDSGAGESRNSTLIALQETVKRKLESAVSLLNGDQPNAVRNGFSLPQKPCVEDDTDAKVKGGSTALAPPLSPLDSKHMWPRDTSASHGDSSLVPDENGSKEHWETGLNMTQDLKQEPVEDILPCMLPSGGCMMNNNLLPDLNLNEQEWKELMEELDDMDIFSEGFEDRKDPELSAHNPQAPLPTDPLSVKGDIHPSWATVDQEPLANCAQTKATSCRPPLNISAGPTDPPKHGPKPCPPPHPQSLPQQLAPEEQQNPQLMQRREQPGKPHTHALQPSWPQTTSTQNTLGGAYSPDQPAEPSSYLQDFPITNQPPASVQPSSGSSKGGASKALPDSGHSSLPSHPAGVSVGPALDYRNTKPLCHYEQAPAPQRPPLEQREALLYLLQQQSRRQGERLPFPPHLPHPR</sequence>
<evidence type="ECO:0000256" key="2">
    <source>
        <dbReference type="ARBA" id="ARBA00008081"/>
    </source>
</evidence>
<reference evidence="10" key="1">
    <citation type="submission" date="2021-01" db="EMBL/GenBank/DDBJ databases">
        <authorList>
            <person name="Zahm M."/>
            <person name="Roques C."/>
            <person name="Cabau C."/>
            <person name="Klopp C."/>
            <person name="Donnadieu C."/>
            <person name="Jouanno E."/>
            <person name="Lampietro C."/>
            <person name="Louis A."/>
            <person name="Herpin A."/>
            <person name="Echchiki A."/>
            <person name="Berthelot C."/>
            <person name="Parey E."/>
            <person name="Roest-Crollius H."/>
            <person name="Braasch I."/>
            <person name="Postlethwait J."/>
            <person name="Bobe J."/>
            <person name="Montfort J."/>
            <person name="Bouchez O."/>
            <person name="Begum T."/>
            <person name="Mejri S."/>
            <person name="Adams A."/>
            <person name="Chen W.-J."/>
            <person name="Guiguen Y."/>
        </authorList>
    </citation>
    <scope>NUCLEOTIDE SEQUENCE</scope>
    <source>
        <strain evidence="10">YG-15Mar2019-1</strain>
        <tissue evidence="10">Brain</tissue>
    </source>
</reference>
<dbReference type="OrthoDB" id="5982619at2759"/>
<keyword evidence="6" id="KW-0804">Transcription</keyword>
<accession>A0A9D3QAV7</accession>
<dbReference type="Proteomes" id="UP001046870">
    <property type="component" value="Chromosome 3"/>
</dbReference>
<dbReference type="PANTHER" id="PTHR15692:SF19">
    <property type="entry name" value="MASTERMIND-LIKE PROTEIN 1"/>
    <property type="match status" value="1"/>
</dbReference>
<feature type="compositionally biased region" description="Pro residues" evidence="8">
    <location>
        <begin position="488"/>
        <end position="497"/>
    </location>
</feature>
<protein>
    <recommendedName>
        <fullName evidence="9">Neurogenic mastermind-like N-terminal domain-containing protein</fullName>
    </recommendedName>
</protein>
<evidence type="ECO:0000256" key="1">
    <source>
        <dbReference type="ARBA" id="ARBA00004324"/>
    </source>
</evidence>
<dbReference type="GO" id="GO:0003713">
    <property type="term" value="F:transcription coactivator activity"/>
    <property type="evidence" value="ECO:0007669"/>
    <property type="project" value="InterPro"/>
</dbReference>
<feature type="compositionally biased region" description="Low complexity" evidence="8">
    <location>
        <begin position="411"/>
        <end position="422"/>
    </location>
</feature>
<feature type="region of interest" description="Disordered" evidence="8">
    <location>
        <begin position="301"/>
        <end position="446"/>
    </location>
</feature>
<name>A0A9D3QAV7_MEGAT</name>
<comment type="subcellular location">
    <subcellularLocation>
        <location evidence="1">Nucleus speckle</location>
    </subcellularLocation>
</comment>
<feature type="domain" description="Neurogenic mastermind-like N-terminal" evidence="9">
    <location>
        <begin position="7"/>
        <end position="66"/>
    </location>
</feature>
<evidence type="ECO:0000256" key="3">
    <source>
        <dbReference type="ARBA" id="ARBA00022976"/>
    </source>
</evidence>
<dbReference type="AlphaFoldDB" id="A0A9D3QAV7"/>
<feature type="compositionally biased region" description="Polar residues" evidence="8">
    <location>
        <begin position="368"/>
        <end position="379"/>
    </location>
</feature>
<keyword evidence="5" id="KW-0010">Activator</keyword>
<evidence type="ECO:0000256" key="8">
    <source>
        <dbReference type="SAM" id="MobiDB-lite"/>
    </source>
</evidence>
<gene>
    <name evidence="10" type="ORF">MATL_G00046110</name>
</gene>
<organism evidence="10 11">
    <name type="scientific">Megalops atlanticus</name>
    <name type="common">Tarpon</name>
    <name type="synonym">Clupea gigantea</name>
    <dbReference type="NCBI Taxonomy" id="7932"/>
    <lineage>
        <taxon>Eukaryota</taxon>
        <taxon>Metazoa</taxon>
        <taxon>Chordata</taxon>
        <taxon>Craniata</taxon>
        <taxon>Vertebrata</taxon>
        <taxon>Euteleostomi</taxon>
        <taxon>Actinopterygii</taxon>
        <taxon>Neopterygii</taxon>
        <taxon>Teleostei</taxon>
        <taxon>Elopiformes</taxon>
        <taxon>Megalopidae</taxon>
        <taxon>Megalops</taxon>
    </lineage>
</organism>
<dbReference type="GO" id="GO:0016607">
    <property type="term" value="C:nuclear speck"/>
    <property type="evidence" value="ECO:0007669"/>
    <property type="project" value="UniProtKB-SubCell"/>
</dbReference>
<feature type="compositionally biased region" description="Polar residues" evidence="8">
    <location>
        <begin position="393"/>
        <end position="410"/>
    </location>
</feature>
<keyword evidence="7" id="KW-0539">Nucleus</keyword>
<dbReference type="Gene3D" id="6.10.250.970">
    <property type="match status" value="1"/>
</dbReference>
<dbReference type="InterPro" id="IPR046370">
    <property type="entry name" value="MAML_N_sf"/>
</dbReference>
<dbReference type="EMBL" id="JAFDVH010000003">
    <property type="protein sequence ID" value="KAG7484140.1"/>
    <property type="molecule type" value="Genomic_DNA"/>
</dbReference>
<feature type="region of interest" description="Disordered" evidence="8">
    <location>
        <begin position="61"/>
        <end position="100"/>
    </location>
</feature>
<feature type="region of interest" description="Disordered" evidence="8">
    <location>
        <begin position="476"/>
        <end position="497"/>
    </location>
</feature>
<dbReference type="Pfam" id="PF09596">
    <property type="entry name" value="MamL-1"/>
    <property type="match status" value="1"/>
</dbReference>
<feature type="region of interest" description="Disordered" evidence="8">
    <location>
        <begin position="259"/>
        <end position="285"/>
    </location>
</feature>
<keyword evidence="3" id="KW-0914">Notch signaling pathway</keyword>
<evidence type="ECO:0000313" key="11">
    <source>
        <dbReference type="Proteomes" id="UP001046870"/>
    </source>
</evidence>
<proteinExistence type="inferred from homology"/>
<evidence type="ECO:0000256" key="6">
    <source>
        <dbReference type="ARBA" id="ARBA00023163"/>
    </source>
</evidence>
<dbReference type="InterPro" id="IPR046369">
    <property type="entry name" value="MAML1-3"/>
</dbReference>
<feature type="region of interest" description="Disordered" evidence="8">
    <location>
        <begin position="124"/>
        <end position="187"/>
    </location>
</feature>